<evidence type="ECO:0000256" key="8">
    <source>
        <dbReference type="RuleBase" id="RU364141"/>
    </source>
</evidence>
<dbReference type="PANTHER" id="PTHR13208">
    <property type="entry name" value="MEDIATOR OF RNA POLYMERASE II TRANSCRIPTION SUBUNIT 4"/>
    <property type="match status" value="1"/>
</dbReference>
<name>A0A8B7P248_HYAAZ</name>
<organism evidence="10 11">
    <name type="scientific">Hyalella azteca</name>
    <name type="common">Amphipod</name>
    <dbReference type="NCBI Taxonomy" id="294128"/>
    <lineage>
        <taxon>Eukaryota</taxon>
        <taxon>Metazoa</taxon>
        <taxon>Ecdysozoa</taxon>
        <taxon>Arthropoda</taxon>
        <taxon>Crustacea</taxon>
        <taxon>Multicrustacea</taxon>
        <taxon>Malacostraca</taxon>
        <taxon>Eumalacostraca</taxon>
        <taxon>Peracarida</taxon>
        <taxon>Amphipoda</taxon>
        <taxon>Senticaudata</taxon>
        <taxon>Talitrida</taxon>
        <taxon>Talitroidea</taxon>
        <taxon>Hyalellidae</taxon>
        <taxon>Hyalella</taxon>
    </lineage>
</organism>
<dbReference type="KEGG" id="hazt:108676472"/>
<evidence type="ECO:0000256" key="6">
    <source>
        <dbReference type="ARBA" id="ARBA00023242"/>
    </source>
</evidence>
<dbReference type="GO" id="GO:0070847">
    <property type="term" value="C:core mediator complex"/>
    <property type="evidence" value="ECO:0007669"/>
    <property type="project" value="TreeGrafter"/>
</dbReference>
<gene>
    <name evidence="11" type="primary">LOC108676472</name>
    <name evidence="8" type="synonym">MED4</name>
</gene>
<evidence type="ECO:0000256" key="3">
    <source>
        <dbReference type="ARBA" id="ARBA00020629"/>
    </source>
</evidence>
<dbReference type="PANTHER" id="PTHR13208:SF2">
    <property type="entry name" value="MEDIATOR OF RNA POLYMERASE II TRANSCRIPTION SUBUNIT 4"/>
    <property type="match status" value="1"/>
</dbReference>
<evidence type="ECO:0000256" key="9">
    <source>
        <dbReference type="SAM" id="MobiDB-lite"/>
    </source>
</evidence>
<protein>
    <recommendedName>
        <fullName evidence="3 8">Mediator of RNA polymerase II transcription subunit 4</fullName>
    </recommendedName>
    <alternativeName>
        <fullName evidence="7 8">Mediator complex subunit 4</fullName>
    </alternativeName>
</protein>
<feature type="region of interest" description="Disordered" evidence="9">
    <location>
        <begin position="220"/>
        <end position="255"/>
    </location>
</feature>
<evidence type="ECO:0000313" key="10">
    <source>
        <dbReference type="Proteomes" id="UP000694843"/>
    </source>
</evidence>
<evidence type="ECO:0000256" key="5">
    <source>
        <dbReference type="ARBA" id="ARBA00023163"/>
    </source>
</evidence>
<feature type="compositionally biased region" description="Low complexity" evidence="9">
    <location>
        <begin position="243"/>
        <end position="255"/>
    </location>
</feature>
<dbReference type="AlphaFoldDB" id="A0A8B7P248"/>
<keyword evidence="6 8" id="KW-0539">Nucleus</keyword>
<dbReference type="Pfam" id="PF10018">
    <property type="entry name" value="Med4"/>
    <property type="match status" value="1"/>
</dbReference>
<comment type="subcellular location">
    <subcellularLocation>
        <location evidence="1 8">Nucleus</location>
    </subcellularLocation>
</comment>
<dbReference type="RefSeq" id="XP_018020035.1">
    <property type="nucleotide sequence ID" value="XM_018164546.2"/>
</dbReference>
<reference evidence="11" key="1">
    <citation type="submission" date="2025-08" db="UniProtKB">
        <authorList>
            <consortium name="RefSeq"/>
        </authorList>
    </citation>
    <scope>IDENTIFICATION</scope>
    <source>
        <tissue evidence="11">Whole organism</tissue>
    </source>
</reference>
<dbReference type="GO" id="GO:0003712">
    <property type="term" value="F:transcription coregulator activity"/>
    <property type="evidence" value="ECO:0007669"/>
    <property type="project" value="InterPro"/>
</dbReference>
<comment type="subunit">
    <text evidence="8">Component of the Mediator complex.</text>
</comment>
<keyword evidence="5 8" id="KW-0804">Transcription</keyword>
<dbReference type="GO" id="GO:0006357">
    <property type="term" value="P:regulation of transcription by RNA polymerase II"/>
    <property type="evidence" value="ECO:0007669"/>
    <property type="project" value="InterPro"/>
</dbReference>
<evidence type="ECO:0000256" key="2">
    <source>
        <dbReference type="ARBA" id="ARBA00009626"/>
    </source>
</evidence>
<keyword evidence="10" id="KW-1185">Reference proteome</keyword>
<accession>A0A8B7P248</accession>
<keyword evidence="8" id="KW-0010">Activator</keyword>
<evidence type="ECO:0000256" key="4">
    <source>
        <dbReference type="ARBA" id="ARBA00023015"/>
    </source>
</evidence>
<dbReference type="GO" id="GO:0016592">
    <property type="term" value="C:mediator complex"/>
    <property type="evidence" value="ECO:0007669"/>
    <property type="project" value="InterPro"/>
</dbReference>
<dbReference type="OrthoDB" id="1929813at2759"/>
<evidence type="ECO:0000313" key="11">
    <source>
        <dbReference type="RefSeq" id="XP_018020035.1"/>
    </source>
</evidence>
<proteinExistence type="inferred from homology"/>
<dbReference type="Proteomes" id="UP000694843">
    <property type="component" value="Unplaced"/>
</dbReference>
<evidence type="ECO:0000256" key="7">
    <source>
        <dbReference type="ARBA" id="ARBA00031257"/>
    </source>
</evidence>
<dbReference type="InterPro" id="IPR019258">
    <property type="entry name" value="Mediator_Med4"/>
</dbReference>
<comment type="function">
    <text evidence="8">Component of the Mediator complex, a coactivator involved in the regulated transcription of nearly all RNA polymerase II-dependent genes. Mediator functions as a bridge to convey information from gene-specific regulatory proteins to the basal RNA polymerase II transcription machinery. Mediator is recruited to promoters by direct interactions with regulatory proteins and serves as a scaffold for the assembly of a functional preinitiation complex with RNA polymerase II and the general transcription factors.</text>
</comment>
<keyword evidence="4 8" id="KW-0805">Transcription regulation</keyword>
<dbReference type="OMA" id="LEMRLGM"/>
<dbReference type="GeneID" id="108676472"/>
<dbReference type="CTD" id="29079"/>
<sequence length="255" mass="27495">MSTISTKETLLTLIDDVEIICRQLVDNSVAPKHQKLSPQEQHAVVQLLIAKDAELKKTIKVASDQAAVEKVISGIQAELAKVDSAIQNLEQQLYDAHHKLSMGLYQARQKLKIISAANKRPVNSEELVRYAHRISSTNAVSAPATWQQGDPRRPYPIDVEMRAGVLGQNCQLLHTQQHLSDSLLQRHHSTDSNSSGVGMFAWQPSGECAIVTGGGGGVGVGGGTPHTTAVVQKKQQDDVEVMSTDSSSSSSSDSQ</sequence>
<evidence type="ECO:0000256" key="1">
    <source>
        <dbReference type="ARBA" id="ARBA00004123"/>
    </source>
</evidence>
<comment type="similarity">
    <text evidence="2 8">Belongs to the Mediator complex subunit 4 family.</text>
</comment>